<dbReference type="GO" id="GO:0005737">
    <property type="term" value="C:cytoplasm"/>
    <property type="evidence" value="ECO:0007669"/>
    <property type="project" value="UniProtKB-SubCell"/>
</dbReference>
<feature type="region of interest" description="Disordered" evidence="6">
    <location>
        <begin position="1411"/>
        <end position="1430"/>
    </location>
</feature>
<dbReference type="Pfam" id="PF18334">
    <property type="entry name" value="XRN1_D2_D3"/>
    <property type="match status" value="1"/>
</dbReference>
<dbReference type="OrthoDB" id="372487at2759"/>
<evidence type="ECO:0000256" key="1">
    <source>
        <dbReference type="ARBA" id="ARBA00022722"/>
    </source>
</evidence>
<sequence length="1591" mass="183451">MGVPKFFRYMSERYPCLSELVKDYQIPEFDNLYLDMNGIIHNCSHPNDDDPHFRISEETIIKNIFHYLEVLFQMIQPQKLFFMAIDGVAPRAKMNQQRGRRFRSATTAADQIKEAVKRGETLPSEDRFDSNCITPGTGFMARLQTELVYFVTEKITNDALWTKVQVILSGHEVPGEGEHKIMDFIRFMKSSPGYNHNTRHCLYGLDADLIMLGLCTHEPYFSLLREEVKFGRKTKKEVSVDETKFYLLHLSLMRDYLGLEFNELKETLPFEFDLECIIDDWVLMGFLVGNDFIPHLPDLHISKGALPILYRVYMDILPKVGGYLNEKGTLNLKRFQTFMETLANFDYEQFQDNYADIKYLEGKRASNNLPTIENNTNNSYNDELEQLIKQTEESLIGDKEDENEEDAMRSEFTSHKENYYRNKLEYNVITDDVMRSQAEGYIRALQWNLNYYYNGCCSWSWYYPHHYAPYISDIKDFENLKLTFELGQPFLPFQQLLAVLPSLSKGLLPKPFQDLMTEDLSPIKLYYPEKFETDLNGKQHEWEGVVLIPFIDEEALIKAMDMVEHKLTEEEKNRNKHGPMHSFKYTKENLGLVSLSRYFPPIKENHAEKTAIQRDDIAVDINNLVKGLCPGIKTDVYHVGFPSLHLIPISSQLQRRNVKVFQSPSMGENMIIKIINKDKIDQDSIQHIAKELLGNTLYVNWPHLEEIKVMSVFNTTVKLSFNEEEQLIVREMTESDVKEFNSLSQGISKKYITTRGIEIGKTSVLISGQSLRGTKYVARQDGSGVDLIKVWNEIPTIIAYQTAVPGIEINDYTTKPSYFALDEYFPVGSTVFILDAPYYGCQADVVGGFISTRVKVNITLEPEPILESLKECVDSVSTELYYANNAAAKLSINSHLLAKITGTILLNVETHEDRNEKKLNIGMNLKSNKRNEEVVGFTKKFDNVWMYTQKTIDLLSEYIQRFPEIIKTLLKSENKDTFKSEEMFPDSNTRNQKLEDLKKWIGEMRLLTKDKQSCGSMEPCKVIAVEKYMDEFNEENNIHKRTVTLSVKSQNLFKPIAKLDKLKADEGVDTRILDRVVCVRSSYQVPLGFKGTVISISKSNIDTEVLYSVVFDKEFPNGISFGGNTNRGYKLCKMSFINLTNAIRCGLYKPLDVHRITNQSSRTEKQTTQSIWEHLQSNTNAQGIKFKPREEKITLAPKESWRRQQRRESPITIASSKGAHRVPQTSLESVNIDQQFSNNFNKPQLNAEACEFKTLALKKMLKIDPVDNLDSSDSPTDDEHFSNKSLNSLSGSSLGEWKNTDPQFSNYNTNEQVAANLMENPAQAKHEKPCMVLSLEKYYLSKGYGHPKYSYINLVDEQGFKMYCAEVILPNGVTIRGEPSHSYAEASEEVAARGYIIVQQMDANKNIELTAQNTTPNPERRPPQQGPSNVYMNFVPSHQRPNFQQLHQQPQLYQHVHQYFDHSQNSFQQFPSLYPPAFPFPSQQPYPMPFQQMYRQQNHFGYPIQHQPFFNHQQELQYPKFVPLCTNLINPSQLPQPPVHWQPINRNVPNNAFLINPIPNTYHQPQQSSNRQNYTAPTTKDNMSTVINKTV</sequence>
<dbReference type="Pfam" id="PF18332">
    <property type="entry name" value="XRN1_D1"/>
    <property type="match status" value="1"/>
</dbReference>
<feature type="domain" description="Xrn1 helical" evidence="8">
    <location>
        <begin position="272"/>
        <end position="356"/>
    </location>
</feature>
<dbReference type="InterPro" id="IPR027073">
    <property type="entry name" value="5_3_exoribonuclease"/>
</dbReference>
<keyword evidence="5" id="KW-0963">Cytoplasm</keyword>
<dbReference type="Proteomes" id="UP000325440">
    <property type="component" value="Unassembled WGS sequence"/>
</dbReference>
<dbReference type="InterPro" id="IPR040992">
    <property type="entry name" value="XRN1_D1"/>
</dbReference>
<dbReference type="InterPro" id="IPR047008">
    <property type="entry name" value="XRN1_SH3_sf"/>
</dbReference>
<dbReference type="Gene3D" id="3.40.50.12390">
    <property type="match status" value="1"/>
</dbReference>
<dbReference type="InterPro" id="IPR041385">
    <property type="entry name" value="SH3_12"/>
</dbReference>
<evidence type="ECO:0000259" key="11">
    <source>
        <dbReference type="Pfam" id="PF18334"/>
    </source>
</evidence>
<evidence type="ECO:0000313" key="12">
    <source>
        <dbReference type="EMBL" id="VVC25802.1"/>
    </source>
</evidence>
<feature type="domain" description="Xrn1 N-terminal" evidence="7">
    <location>
        <begin position="1"/>
        <end position="227"/>
    </location>
</feature>
<evidence type="ECO:0000256" key="2">
    <source>
        <dbReference type="ARBA" id="ARBA00022801"/>
    </source>
</evidence>
<reference evidence="12 13" key="1">
    <citation type="submission" date="2019-08" db="EMBL/GenBank/DDBJ databases">
        <authorList>
            <person name="Alioto T."/>
            <person name="Alioto T."/>
            <person name="Gomez Garrido J."/>
        </authorList>
    </citation>
    <scope>NUCLEOTIDE SEQUENCE [LARGE SCALE GENOMIC DNA]</scope>
</reference>
<comment type="subcellular location">
    <subcellularLocation>
        <location evidence="5">Cytoplasm</location>
    </subcellularLocation>
</comment>
<dbReference type="InterPro" id="IPR047007">
    <property type="entry name" value="XRN1_D1_sf"/>
</dbReference>
<feature type="domain" description="Xrn1 helical" evidence="8">
    <location>
        <begin position="364"/>
        <end position="579"/>
    </location>
</feature>
<dbReference type="GO" id="GO:0000956">
    <property type="term" value="P:nuclear-transcribed mRNA catabolic process"/>
    <property type="evidence" value="ECO:0007669"/>
    <property type="project" value="InterPro"/>
</dbReference>
<keyword evidence="5" id="KW-0694">RNA-binding</keyword>
<dbReference type="PANTHER" id="PTHR12341:SF7">
    <property type="entry name" value="5'-3' EXORIBONUCLEASE 1"/>
    <property type="match status" value="1"/>
</dbReference>
<dbReference type="PANTHER" id="PTHR12341">
    <property type="entry name" value="5'-&gt;3' EXORIBONUCLEASE"/>
    <property type="match status" value="1"/>
</dbReference>
<keyword evidence="13" id="KW-1185">Reference proteome</keyword>
<feature type="region of interest" description="Disordered" evidence="6">
    <location>
        <begin position="1562"/>
        <end position="1591"/>
    </location>
</feature>
<keyword evidence="3 5" id="KW-0269">Exonuclease</keyword>
<dbReference type="GO" id="GO:0005634">
    <property type="term" value="C:nucleus"/>
    <property type="evidence" value="ECO:0007669"/>
    <property type="project" value="TreeGrafter"/>
</dbReference>
<dbReference type="Pfam" id="PF03159">
    <property type="entry name" value="XRN_N"/>
    <property type="match status" value="1"/>
</dbReference>
<dbReference type="Pfam" id="PF17846">
    <property type="entry name" value="XRN_M"/>
    <property type="match status" value="2"/>
</dbReference>
<feature type="domain" description="5'-3' exoribonuclease 1 SH3-like" evidence="9">
    <location>
        <begin position="1070"/>
        <end position="1138"/>
    </location>
</feature>
<organism evidence="12 13">
    <name type="scientific">Cinara cedri</name>
    <dbReference type="NCBI Taxonomy" id="506608"/>
    <lineage>
        <taxon>Eukaryota</taxon>
        <taxon>Metazoa</taxon>
        <taxon>Ecdysozoa</taxon>
        <taxon>Arthropoda</taxon>
        <taxon>Hexapoda</taxon>
        <taxon>Insecta</taxon>
        <taxon>Pterygota</taxon>
        <taxon>Neoptera</taxon>
        <taxon>Paraneoptera</taxon>
        <taxon>Hemiptera</taxon>
        <taxon>Sternorrhyncha</taxon>
        <taxon>Aphidomorpha</taxon>
        <taxon>Aphidoidea</taxon>
        <taxon>Aphididae</taxon>
        <taxon>Lachninae</taxon>
        <taxon>Cinara</taxon>
    </lineage>
</organism>
<comment type="similarity">
    <text evidence="4 5">Belongs to the 5'-3' exonuclease family.</text>
</comment>
<accession>A0A5E4M5J6</accession>
<dbReference type="InterPro" id="IPR004859">
    <property type="entry name" value="Xrn1_N"/>
</dbReference>
<dbReference type="CDD" id="cd18673">
    <property type="entry name" value="PIN_XRN1-2-like"/>
    <property type="match status" value="1"/>
</dbReference>
<evidence type="ECO:0000259" key="10">
    <source>
        <dbReference type="Pfam" id="PF18332"/>
    </source>
</evidence>
<evidence type="ECO:0000256" key="4">
    <source>
        <dbReference type="ARBA" id="ARBA00038299"/>
    </source>
</evidence>
<dbReference type="InterPro" id="IPR041106">
    <property type="entry name" value="XRN1_D2_D3"/>
</dbReference>
<dbReference type="InterPro" id="IPR041412">
    <property type="entry name" value="Xrn1_helical"/>
</dbReference>
<dbReference type="Gene3D" id="2.30.30.750">
    <property type="match status" value="1"/>
</dbReference>
<proteinExistence type="inferred from homology"/>
<dbReference type="Pfam" id="PF18129">
    <property type="entry name" value="SH3_12"/>
    <property type="match status" value="1"/>
</dbReference>
<evidence type="ECO:0000259" key="7">
    <source>
        <dbReference type="Pfam" id="PF03159"/>
    </source>
</evidence>
<evidence type="ECO:0000256" key="6">
    <source>
        <dbReference type="SAM" id="MobiDB-lite"/>
    </source>
</evidence>
<evidence type="ECO:0000256" key="3">
    <source>
        <dbReference type="ARBA" id="ARBA00022839"/>
    </source>
</evidence>
<dbReference type="PIRSF" id="PIRSF006743">
    <property type="entry name" value="Exonuclease_Xnr1"/>
    <property type="match status" value="1"/>
</dbReference>
<gene>
    <name evidence="12" type="ORF">CINCED_3A009269</name>
</gene>
<name>A0A5E4M5J6_9HEMI</name>
<dbReference type="Gene3D" id="2.170.260.40">
    <property type="match status" value="1"/>
</dbReference>
<keyword evidence="1 5" id="KW-0540">Nuclease</keyword>
<protein>
    <recommendedName>
        <fullName evidence="5">5'-3' exoribonuclease 1</fullName>
        <ecNumber evidence="5">3.1.13.-</ecNumber>
    </recommendedName>
</protein>
<feature type="domain" description="Exoribonuclease Xrn1 D2/D3" evidence="11">
    <location>
        <begin position="821"/>
        <end position="1040"/>
    </location>
</feature>
<dbReference type="GO" id="GO:0003723">
    <property type="term" value="F:RNA binding"/>
    <property type="evidence" value="ECO:0007669"/>
    <property type="project" value="UniProtKB-KW"/>
</dbReference>
<keyword evidence="2 5" id="KW-0378">Hydrolase</keyword>
<dbReference type="EMBL" id="CABPRJ010000020">
    <property type="protein sequence ID" value="VVC25802.1"/>
    <property type="molecule type" value="Genomic_DNA"/>
</dbReference>
<evidence type="ECO:0000313" key="13">
    <source>
        <dbReference type="Proteomes" id="UP000325440"/>
    </source>
</evidence>
<dbReference type="Gene3D" id="1.25.40.1050">
    <property type="match status" value="1"/>
</dbReference>
<dbReference type="GO" id="GO:0004534">
    <property type="term" value="F:5'-3' RNA exonuclease activity"/>
    <property type="evidence" value="ECO:0007669"/>
    <property type="project" value="TreeGrafter"/>
</dbReference>
<dbReference type="FunFam" id="3.40.50.12390:FF:000002">
    <property type="entry name" value="5'-3' exoribonuclease 1"/>
    <property type="match status" value="1"/>
</dbReference>
<dbReference type="GO" id="GO:0016075">
    <property type="term" value="P:rRNA catabolic process"/>
    <property type="evidence" value="ECO:0007669"/>
    <property type="project" value="TreeGrafter"/>
</dbReference>
<dbReference type="InterPro" id="IPR016494">
    <property type="entry name" value="5_3_exoribonuclease_1"/>
</dbReference>
<evidence type="ECO:0000259" key="9">
    <source>
        <dbReference type="Pfam" id="PF18129"/>
    </source>
</evidence>
<evidence type="ECO:0000259" key="8">
    <source>
        <dbReference type="Pfam" id="PF17846"/>
    </source>
</evidence>
<evidence type="ECO:0000256" key="5">
    <source>
        <dbReference type="PIRNR" id="PIRNR006743"/>
    </source>
</evidence>
<feature type="domain" description="5'-3' exoribonuclease 1 D1" evidence="10">
    <location>
        <begin position="627"/>
        <end position="811"/>
    </location>
</feature>
<dbReference type="EC" id="3.1.13.-" evidence="5"/>